<accession>A0AAD4R9S6</accession>
<evidence type="ECO:0000313" key="2">
    <source>
        <dbReference type="EMBL" id="KAI1726465.1"/>
    </source>
</evidence>
<feature type="region of interest" description="Disordered" evidence="1">
    <location>
        <begin position="1"/>
        <end position="30"/>
    </location>
</feature>
<name>A0AAD4R9S6_9BILA</name>
<sequence length="67" mass="7354">MEVETGPASPITRGWHTNHAPHSTGWAHRPSPYICRANGTPSSRRLGAARIVRALPAKMAFRVEFSC</sequence>
<dbReference type="EMBL" id="JAKKPZ010000002">
    <property type="protein sequence ID" value="KAI1726465.1"/>
    <property type="molecule type" value="Genomic_DNA"/>
</dbReference>
<organism evidence="2 3">
    <name type="scientific">Ditylenchus destructor</name>
    <dbReference type="NCBI Taxonomy" id="166010"/>
    <lineage>
        <taxon>Eukaryota</taxon>
        <taxon>Metazoa</taxon>
        <taxon>Ecdysozoa</taxon>
        <taxon>Nematoda</taxon>
        <taxon>Chromadorea</taxon>
        <taxon>Rhabditida</taxon>
        <taxon>Tylenchina</taxon>
        <taxon>Tylenchomorpha</taxon>
        <taxon>Sphaerularioidea</taxon>
        <taxon>Anguinidae</taxon>
        <taxon>Anguininae</taxon>
        <taxon>Ditylenchus</taxon>
    </lineage>
</organism>
<gene>
    <name evidence="2" type="ORF">DdX_03185</name>
</gene>
<dbReference type="Proteomes" id="UP001201812">
    <property type="component" value="Unassembled WGS sequence"/>
</dbReference>
<dbReference type="AlphaFoldDB" id="A0AAD4R9S6"/>
<comment type="caution">
    <text evidence="2">The sequence shown here is derived from an EMBL/GenBank/DDBJ whole genome shotgun (WGS) entry which is preliminary data.</text>
</comment>
<evidence type="ECO:0000313" key="3">
    <source>
        <dbReference type="Proteomes" id="UP001201812"/>
    </source>
</evidence>
<keyword evidence="3" id="KW-1185">Reference proteome</keyword>
<protein>
    <submittedName>
        <fullName evidence="2">Uncharacterized protein</fullName>
    </submittedName>
</protein>
<evidence type="ECO:0000256" key="1">
    <source>
        <dbReference type="SAM" id="MobiDB-lite"/>
    </source>
</evidence>
<reference evidence="2" key="1">
    <citation type="submission" date="2022-01" db="EMBL/GenBank/DDBJ databases">
        <title>Genome Sequence Resource for Two Populations of Ditylenchus destructor, the Migratory Endoparasitic Phytonematode.</title>
        <authorList>
            <person name="Zhang H."/>
            <person name="Lin R."/>
            <person name="Xie B."/>
        </authorList>
    </citation>
    <scope>NUCLEOTIDE SEQUENCE</scope>
    <source>
        <strain evidence="2">BazhouSP</strain>
    </source>
</reference>
<proteinExistence type="predicted"/>